<reference evidence="1" key="1">
    <citation type="submission" date="2024-06" db="EMBL/GenBank/DDBJ databases">
        <title>A Novel Isolate, Dehalogenimonas sp. Strain 4OHTPN, Dechlorinates Aromatic 4 Hydroxy chlorothalonil by a Novel Reductive Dehalogenase.</title>
        <authorList>
            <person name="Liu G."/>
        </authorList>
    </citation>
    <scope>NUCLEOTIDE SEQUENCE</scope>
    <source>
        <strain evidence="1">4OHTPN</strain>
    </source>
</reference>
<sequence length="151" mass="17066">MRLMSTCLPAARRFTGARCNVPTFRQKTIPPDQLFELPALQFNDVSRSAGICFRGVVGTVGRPFPMGNTSFWSVFTETIGSGTLRFTKRLQDGFNRGNQGSFMKPLKVLGKYQKTNRGGSESFQSFFTRLTTQDAQYYLTPSHAWTRVYPE</sequence>
<protein>
    <submittedName>
        <fullName evidence="1">Uncharacterized protein</fullName>
    </submittedName>
</protein>
<dbReference type="EMBL" id="CP159307">
    <property type="protein sequence ID" value="XCH32508.1"/>
    <property type="molecule type" value="Genomic_DNA"/>
</dbReference>
<dbReference type="AlphaFoldDB" id="A0AAU8G9Q7"/>
<name>A0AAU8G9Q7_9CHLR</name>
<gene>
    <name evidence="1" type="ORF">ABV300_04850</name>
</gene>
<accession>A0AAU8G9Q7</accession>
<dbReference type="RefSeq" id="WP_353713782.1">
    <property type="nucleotide sequence ID" value="NZ_CP159307.1"/>
</dbReference>
<proteinExistence type="predicted"/>
<organism evidence="1">
    <name type="scientific">Dehalogenimonas sp. 4OHTPN</name>
    <dbReference type="NCBI Taxonomy" id="3166643"/>
    <lineage>
        <taxon>Bacteria</taxon>
        <taxon>Bacillati</taxon>
        <taxon>Chloroflexota</taxon>
        <taxon>Dehalococcoidia</taxon>
        <taxon>Dehalococcoidales</taxon>
        <taxon>Dehalococcoidaceae</taxon>
        <taxon>Dehalogenimonas</taxon>
    </lineage>
</organism>
<evidence type="ECO:0000313" key="1">
    <source>
        <dbReference type="EMBL" id="XCH32508.1"/>
    </source>
</evidence>